<dbReference type="RefSeq" id="WP_083574463.1">
    <property type="nucleotide sequence ID" value="NZ_FQTW01000002.1"/>
</dbReference>
<reference evidence="2 3" key="1">
    <citation type="submission" date="2016-11" db="EMBL/GenBank/DDBJ databases">
        <authorList>
            <person name="Jaros S."/>
            <person name="Januszkiewicz K."/>
            <person name="Wedrychowicz H."/>
        </authorList>
    </citation>
    <scope>NUCLEOTIDE SEQUENCE [LARGE SCALE GENOMIC DNA]</scope>
    <source>
        <strain evidence="2 3">DSM 25661</strain>
    </source>
</reference>
<dbReference type="Gene3D" id="2.60.40.10">
    <property type="entry name" value="Immunoglobulins"/>
    <property type="match status" value="1"/>
</dbReference>
<name>A0A1M4U0M5_9FLAO</name>
<dbReference type="Proteomes" id="UP000184462">
    <property type="component" value="Unassembled WGS sequence"/>
</dbReference>
<dbReference type="Pfam" id="PF17116">
    <property type="entry name" value="T9SS_plug_1st"/>
    <property type="match status" value="1"/>
</dbReference>
<keyword evidence="3" id="KW-1185">Reference proteome</keyword>
<evidence type="ECO:0000259" key="1">
    <source>
        <dbReference type="Pfam" id="PF17116"/>
    </source>
</evidence>
<evidence type="ECO:0000313" key="3">
    <source>
        <dbReference type="Proteomes" id="UP000184462"/>
    </source>
</evidence>
<dbReference type="STRING" id="1155689.SAMN05444278_102119"/>
<proteinExistence type="predicted"/>
<dbReference type="AlphaFoldDB" id="A0A1M4U0M5"/>
<dbReference type="EMBL" id="FQTW01000002">
    <property type="protein sequence ID" value="SHE50136.1"/>
    <property type="molecule type" value="Genomic_DNA"/>
</dbReference>
<feature type="domain" description="Type 9 secretion system plug protein N-terminal" evidence="1">
    <location>
        <begin position="30"/>
        <end position="152"/>
    </location>
</feature>
<dbReference type="InterPro" id="IPR013783">
    <property type="entry name" value="Ig-like_fold"/>
</dbReference>
<sequence>MKHLLYLVFVLAFYAPTLGQTYEVVPPKNIKTIIFKSAAGEFSGTPIIRLGQRLQLEFDDLNASETDYYYEIKHYNYDWTPSTLAQNEYLTGFDDVRIFNFQNSLSTFQPYTNYKLDIPNQNTRAITKTGNYMLIIKDVNDSVIFSRKFIVYSSDVDVKTTIREDRRLDKTESHQVVNFEIGRKGYIFRNPNETVNVAVIQNNDISTGIFNLKPQYTTGNTLIYRYNEKSSFKGGNEFLNFDTKDVRAGTSQIRSIELSDIYESFLFTDFDRSNSVYTFNPDINGNFKINTIQGNDISREADYTRVHFKLQTPQNLKDGEVHIYGQFNNYMLTDDTMMTYNSRTNLYEGSLELKQGFYNYKYVYFTNEGEFINNIASGNFAQTENLYTVIVYYRPIGGRFDEVIGMSNIISRNIKN</sequence>
<dbReference type="InterPro" id="IPR031345">
    <property type="entry name" value="T9SS_Plug_N"/>
</dbReference>
<protein>
    <recommendedName>
        <fullName evidence="1">Type 9 secretion system plug protein N-terminal domain-containing protein</fullName>
    </recommendedName>
</protein>
<evidence type="ECO:0000313" key="2">
    <source>
        <dbReference type="EMBL" id="SHE50136.1"/>
    </source>
</evidence>
<dbReference type="OrthoDB" id="1522602at2"/>
<organism evidence="2 3">
    <name type="scientific">Psychroflexus salarius</name>
    <dbReference type="NCBI Taxonomy" id="1155689"/>
    <lineage>
        <taxon>Bacteria</taxon>
        <taxon>Pseudomonadati</taxon>
        <taxon>Bacteroidota</taxon>
        <taxon>Flavobacteriia</taxon>
        <taxon>Flavobacteriales</taxon>
        <taxon>Flavobacteriaceae</taxon>
        <taxon>Psychroflexus</taxon>
    </lineage>
</organism>
<gene>
    <name evidence="2" type="ORF">SAMN05444278_102119</name>
</gene>
<accession>A0A1M4U0M5</accession>